<dbReference type="OrthoDB" id="189882at2157"/>
<accession>A0A368N1T9</accession>
<dbReference type="Gene3D" id="3.40.50.1820">
    <property type="entry name" value="alpha/beta hydrolase"/>
    <property type="match status" value="1"/>
</dbReference>
<dbReference type="Pfam" id="PF08530">
    <property type="entry name" value="PepX_C"/>
    <property type="match status" value="1"/>
</dbReference>
<evidence type="ECO:0000259" key="3">
    <source>
        <dbReference type="SMART" id="SM00939"/>
    </source>
</evidence>
<dbReference type="InterPro" id="IPR005674">
    <property type="entry name" value="CocE/Ser_esterase"/>
</dbReference>
<dbReference type="InterPro" id="IPR050585">
    <property type="entry name" value="Xaa-Pro_dipeptidyl-ppase/CocE"/>
</dbReference>
<sequence>MVSDPNYDVVVRHDATVETRDGTGLATDIYRPAEPGSEEPLAEPKPALLVRTPYDKRERKRAERQGNWYAERGYVVAIQDVRGRFASEGEFYLLKNEAEDGADTVEWLAGRPYCDGQIGTMGTSYMAWVQNALATRDPEPLSAMFVNQGAANAWKATLRHHGAFELRWLTWALTIGGGFAKRGLDDADVQRRLAAVDTRDVLAGEPVTRGQSPLRWIPNYESYVFDYMTTPGSDDFWTDPSINFEVHYDKSADVPTVYAGSWYDSYAKATCDNFTALADRKESDHFLLMGAWTHGGQSTWTKPYAGEAAFGADMTRNYLETKLRFFDHYLKGRETWDEPRVQYFRMGTGEGTSTTAGRLRHGGEWVTGTDWPLPDTEFTSYYAHGDGRLVAERPAETDSATTYEFDPRNPVPTIGGNCSSYYTFEPRPESIEELPVADRPTKSITGRGGYDQRTRPETFGAEQPYGPLEERTDVVVFRTPPLTDPIEIAGPVRVRLYAATDVPDTDFTAKLVDEYPPSGDFPSGFALNLTDSICRARYRGYRRDPDFVDPGEIYAFDLELYPTANVFKTGRRIRLDVSSSNYPRYDVNHNTGDELYGGREYRQATNTVYHEADHPTHVELPIRPS</sequence>
<dbReference type="InterPro" id="IPR013736">
    <property type="entry name" value="Xaa-Pro_dipept_C"/>
</dbReference>
<dbReference type="Pfam" id="PF02129">
    <property type="entry name" value="Peptidase_S15"/>
    <property type="match status" value="1"/>
</dbReference>
<comment type="caution">
    <text evidence="4">The sequence shown here is derived from an EMBL/GenBank/DDBJ whole genome shotgun (WGS) entry which is preliminary data.</text>
</comment>
<dbReference type="InterPro" id="IPR008979">
    <property type="entry name" value="Galactose-bd-like_sf"/>
</dbReference>
<keyword evidence="1 4" id="KW-0378">Hydrolase</keyword>
<protein>
    <submittedName>
        <fullName evidence="4">CocE/NonD family hydrolase</fullName>
    </submittedName>
</protein>
<dbReference type="InterPro" id="IPR029058">
    <property type="entry name" value="AB_hydrolase_fold"/>
</dbReference>
<feature type="region of interest" description="Disordered" evidence="2">
    <location>
        <begin position="440"/>
        <end position="465"/>
    </location>
</feature>
<keyword evidence="5" id="KW-1185">Reference proteome</keyword>
<feature type="domain" description="Xaa-Pro dipeptidyl-peptidase C-terminal" evidence="3">
    <location>
        <begin position="323"/>
        <end position="619"/>
    </location>
</feature>
<dbReference type="PANTHER" id="PTHR43056:SF10">
    <property type="entry name" value="COCE_NOND FAMILY, PUTATIVE (AFU_ORTHOLOGUE AFUA_7G00600)-RELATED"/>
    <property type="match status" value="1"/>
</dbReference>
<dbReference type="RefSeq" id="WP_114450612.1">
    <property type="nucleotide sequence ID" value="NZ_QPHM01000003.1"/>
</dbReference>
<organism evidence="4 5">
    <name type="scientific">Haloplanus salinus</name>
    <dbReference type="NCBI Taxonomy" id="1126245"/>
    <lineage>
        <taxon>Archaea</taxon>
        <taxon>Methanobacteriati</taxon>
        <taxon>Methanobacteriota</taxon>
        <taxon>Stenosarchaea group</taxon>
        <taxon>Halobacteria</taxon>
        <taxon>Halobacteriales</taxon>
        <taxon>Haloferacaceae</taxon>
        <taxon>Haloplanus</taxon>
    </lineage>
</organism>
<evidence type="ECO:0000256" key="1">
    <source>
        <dbReference type="ARBA" id="ARBA00022801"/>
    </source>
</evidence>
<dbReference type="Gene3D" id="1.10.3020.10">
    <property type="entry name" value="alpha-amino acid ester hydrolase ( Helical cap domain)"/>
    <property type="match status" value="1"/>
</dbReference>
<gene>
    <name evidence="4" type="ORF">DU504_16975</name>
</gene>
<dbReference type="PANTHER" id="PTHR43056">
    <property type="entry name" value="PEPTIDASE S9 PROLYL OLIGOPEPTIDASE"/>
    <property type="match status" value="1"/>
</dbReference>
<dbReference type="GO" id="GO:0008239">
    <property type="term" value="F:dipeptidyl-peptidase activity"/>
    <property type="evidence" value="ECO:0007669"/>
    <property type="project" value="InterPro"/>
</dbReference>
<dbReference type="EMBL" id="QPHM01000003">
    <property type="protein sequence ID" value="RCU44438.1"/>
    <property type="molecule type" value="Genomic_DNA"/>
</dbReference>
<dbReference type="Gene3D" id="2.60.120.260">
    <property type="entry name" value="Galactose-binding domain-like"/>
    <property type="match status" value="1"/>
</dbReference>
<evidence type="ECO:0000313" key="4">
    <source>
        <dbReference type="EMBL" id="RCU44438.1"/>
    </source>
</evidence>
<dbReference type="InterPro" id="IPR000383">
    <property type="entry name" value="Xaa-Pro-like_dom"/>
</dbReference>
<dbReference type="AlphaFoldDB" id="A0A368N1T9"/>
<evidence type="ECO:0000256" key="2">
    <source>
        <dbReference type="SAM" id="MobiDB-lite"/>
    </source>
</evidence>
<dbReference type="Proteomes" id="UP000252189">
    <property type="component" value="Unassembled WGS sequence"/>
</dbReference>
<dbReference type="SUPFAM" id="SSF53474">
    <property type="entry name" value="alpha/beta-Hydrolases"/>
    <property type="match status" value="1"/>
</dbReference>
<dbReference type="SMART" id="SM00939">
    <property type="entry name" value="PepX_C"/>
    <property type="match status" value="1"/>
</dbReference>
<dbReference type="NCBIfam" id="TIGR00976">
    <property type="entry name" value="CocE_NonD"/>
    <property type="match status" value="2"/>
</dbReference>
<dbReference type="SUPFAM" id="SSF49785">
    <property type="entry name" value="Galactose-binding domain-like"/>
    <property type="match status" value="1"/>
</dbReference>
<reference evidence="4 5" key="1">
    <citation type="submission" date="2018-07" db="EMBL/GenBank/DDBJ databases">
        <title>Genome sequences of Haloplanus salinus JCM 18368T.</title>
        <authorList>
            <person name="Kim Y.B."/>
            <person name="Roh S.W."/>
        </authorList>
    </citation>
    <scope>NUCLEOTIDE SEQUENCE [LARGE SCALE GENOMIC DNA]</scope>
    <source>
        <strain evidence="4 5">JCM 18368</strain>
    </source>
</reference>
<evidence type="ECO:0000313" key="5">
    <source>
        <dbReference type="Proteomes" id="UP000252189"/>
    </source>
</evidence>
<name>A0A368N1T9_9EURY</name>
<proteinExistence type="predicted"/>